<feature type="compositionally biased region" description="Low complexity" evidence="2">
    <location>
        <begin position="410"/>
        <end position="437"/>
    </location>
</feature>
<evidence type="ECO:0000313" key="4">
    <source>
        <dbReference type="EMBL" id="GGO95118.1"/>
    </source>
</evidence>
<dbReference type="RefSeq" id="WP_189134176.1">
    <property type="nucleotide sequence ID" value="NZ_BMMS01000024.1"/>
</dbReference>
<sequence length="487" mass="50708">MPATHRVEKDLLGERDIPADAYWGIHTLRATENFPISGTPVARYPHLIEALAAVKQAAAMANADLGLLEESKASAVVASCREIRSGLLHDQFVVDVIQGGAGASTDMNANEVLANRALELLGHAKGEYQHLHPHEDVNRGQSTGDAYATAVNVAVVLAVQDLLSSLSVLAEAFAVKAVQFNDTSQETSRDTAAVHGSWLPAADPVGLSREFAAYGVMIEEDRGRLTEATMLAHEVNLGTPALGTGPWAPPGYAEAAHGHLCVITGLRLLTAEDPMEVAQDCGALVHVSAVVKRVAVKLSKICNDLRLLSGSPRSGLGEISLPPVEAASGSLPGRTDPVIPEMVNQVAFKVIGNDLAVTMAAQSGQLQMNAFLPLILHSLSESMAHLGAAARILADRCVSGITANDITGRNTTTADTTANNTLANNSSANSSTARKSAPGNSTAGRAATEQAGKPAASRDSLGRVTPLKPPLGRRTAADLAEEALETG</sequence>
<dbReference type="SUPFAM" id="SSF48557">
    <property type="entry name" value="L-aspartase-like"/>
    <property type="match status" value="1"/>
</dbReference>
<dbReference type="PRINTS" id="PR00149">
    <property type="entry name" value="FUMRATELYASE"/>
</dbReference>
<dbReference type="PANTHER" id="PTHR42696:SF2">
    <property type="entry name" value="ASPARTATE AMMONIA-LYASE"/>
    <property type="match status" value="1"/>
</dbReference>
<organism evidence="4 5">
    <name type="scientific">Wenjunlia tyrosinilytica</name>
    <dbReference type="NCBI Taxonomy" id="1544741"/>
    <lineage>
        <taxon>Bacteria</taxon>
        <taxon>Bacillati</taxon>
        <taxon>Actinomycetota</taxon>
        <taxon>Actinomycetes</taxon>
        <taxon>Kitasatosporales</taxon>
        <taxon>Streptomycetaceae</taxon>
        <taxon>Wenjunlia</taxon>
    </lineage>
</organism>
<accession>A0A918DZE0</accession>
<dbReference type="InterPro" id="IPR022761">
    <property type="entry name" value="Fumarate_lyase_N"/>
</dbReference>
<dbReference type="FunFam" id="1.10.275.10:FF:000001">
    <property type="entry name" value="Fumarate hydratase, mitochondrial"/>
    <property type="match status" value="1"/>
</dbReference>
<reference evidence="4" key="1">
    <citation type="journal article" date="2014" name="Int. J. Syst. Evol. Microbiol.">
        <title>Complete genome sequence of Corynebacterium casei LMG S-19264T (=DSM 44701T), isolated from a smear-ripened cheese.</title>
        <authorList>
            <consortium name="US DOE Joint Genome Institute (JGI-PGF)"/>
            <person name="Walter F."/>
            <person name="Albersmeier A."/>
            <person name="Kalinowski J."/>
            <person name="Ruckert C."/>
        </authorList>
    </citation>
    <scope>NUCLEOTIDE SEQUENCE</scope>
    <source>
        <strain evidence="4">CGMCC 4.7201</strain>
    </source>
</reference>
<name>A0A918DZE0_9ACTN</name>
<evidence type="ECO:0000313" key="5">
    <source>
        <dbReference type="Proteomes" id="UP000641932"/>
    </source>
</evidence>
<evidence type="ECO:0000259" key="3">
    <source>
        <dbReference type="Pfam" id="PF00206"/>
    </source>
</evidence>
<dbReference type="Proteomes" id="UP000641932">
    <property type="component" value="Unassembled WGS sequence"/>
</dbReference>
<evidence type="ECO:0000256" key="1">
    <source>
        <dbReference type="ARBA" id="ARBA00023239"/>
    </source>
</evidence>
<reference evidence="4" key="2">
    <citation type="submission" date="2020-09" db="EMBL/GenBank/DDBJ databases">
        <authorList>
            <person name="Sun Q."/>
            <person name="Zhou Y."/>
        </authorList>
    </citation>
    <scope>NUCLEOTIDE SEQUENCE</scope>
    <source>
        <strain evidence="4">CGMCC 4.7201</strain>
    </source>
</reference>
<dbReference type="AlphaFoldDB" id="A0A918DZE0"/>
<dbReference type="InterPro" id="IPR000362">
    <property type="entry name" value="Fumarate_lyase_fam"/>
</dbReference>
<keyword evidence="1" id="KW-0456">Lyase</keyword>
<comment type="caution">
    <text evidence="4">The sequence shown here is derived from an EMBL/GenBank/DDBJ whole genome shotgun (WGS) entry which is preliminary data.</text>
</comment>
<proteinExistence type="predicted"/>
<dbReference type="EMBL" id="BMMS01000024">
    <property type="protein sequence ID" value="GGO95118.1"/>
    <property type="molecule type" value="Genomic_DNA"/>
</dbReference>
<dbReference type="Gene3D" id="1.20.200.10">
    <property type="entry name" value="Fumarase/aspartase (Central domain)"/>
    <property type="match status" value="1"/>
</dbReference>
<keyword evidence="5" id="KW-1185">Reference proteome</keyword>
<evidence type="ECO:0000256" key="2">
    <source>
        <dbReference type="SAM" id="MobiDB-lite"/>
    </source>
</evidence>
<dbReference type="InterPro" id="IPR024083">
    <property type="entry name" value="Fumarase/histidase_N"/>
</dbReference>
<feature type="domain" description="Fumarate lyase N-terminal" evidence="3">
    <location>
        <begin position="13"/>
        <end position="352"/>
    </location>
</feature>
<dbReference type="GO" id="GO:0008797">
    <property type="term" value="F:aspartate ammonia-lyase activity"/>
    <property type="evidence" value="ECO:0007669"/>
    <property type="project" value="TreeGrafter"/>
</dbReference>
<dbReference type="PANTHER" id="PTHR42696">
    <property type="entry name" value="ASPARTATE AMMONIA-LYASE"/>
    <property type="match status" value="1"/>
</dbReference>
<dbReference type="InterPro" id="IPR008948">
    <property type="entry name" value="L-Aspartase-like"/>
</dbReference>
<dbReference type="InterPro" id="IPR051546">
    <property type="entry name" value="Aspartate_Ammonia-Lyase"/>
</dbReference>
<protein>
    <submittedName>
        <fullName evidence="4">Aspartate ammonia-lyase</fullName>
    </submittedName>
</protein>
<dbReference type="GO" id="GO:0006531">
    <property type="term" value="P:aspartate metabolic process"/>
    <property type="evidence" value="ECO:0007669"/>
    <property type="project" value="TreeGrafter"/>
</dbReference>
<dbReference type="Gene3D" id="1.10.275.10">
    <property type="entry name" value="Fumarase/aspartase (N-terminal domain)"/>
    <property type="match status" value="1"/>
</dbReference>
<dbReference type="Pfam" id="PF00206">
    <property type="entry name" value="Lyase_1"/>
    <property type="match status" value="1"/>
</dbReference>
<feature type="region of interest" description="Disordered" evidence="2">
    <location>
        <begin position="405"/>
        <end position="487"/>
    </location>
</feature>
<gene>
    <name evidence="4" type="primary">aspA</name>
    <name evidence="4" type="ORF">GCM10012280_51600</name>
</gene>
<dbReference type="GO" id="GO:0005829">
    <property type="term" value="C:cytosol"/>
    <property type="evidence" value="ECO:0007669"/>
    <property type="project" value="TreeGrafter"/>
</dbReference>